<gene>
    <name evidence="1" type="ORF">F5878DRAFT_550062</name>
</gene>
<protein>
    <recommendedName>
        <fullName evidence="3">DUF4218 domain-containing protein</fullName>
    </recommendedName>
</protein>
<dbReference type="Proteomes" id="UP001163846">
    <property type="component" value="Unassembled WGS sequence"/>
</dbReference>
<feature type="non-terminal residue" evidence="1">
    <location>
        <position position="180"/>
    </location>
</feature>
<dbReference type="EMBL" id="MU808021">
    <property type="protein sequence ID" value="KAJ3830936.1"/>
    <property type="molecule type" value="Genomic_DNA"/>
</dbReference>
<keyword evidence="2" id="KW-1185">Reference proteome</keyword>
<evidence type="ECO:0000313" key="2">
    <source>
        <dbReference type="Proteomes" id="UP001163846"/>
    </source>
</evidence>
<evidence type="ECO:0008006" key="3">
    <source>
        <dbReference type="Google" id="ProtNLM"/>
    </source>
</evidence>
<dbReference type="AlphaFoldDB" id="A0AA38NUM6"/>
<organism evidence="1 2">
    <name type="scientific">Lentinula raphanica</name>
    <dbReference type="NCBI Taxonomy" id="153919"/>
    <lineage>
        <taxon>Eukaryota</taxon>
        <taxon>Fungi</taxon>
        <taxon>Dikarya</taxon>
        <taxon>Basidiomycota</taxon>
        <taxon>Agaricomycotina</taxon>
        <taxon>Agaricomycetes</taxon>
        <taxon>Agaricomycetidae</taxon>
        <taxon>Agaricales</taxon>
        <taxon>Marasmiineae</taxon>
        <taxon>Omphalotaceae</taxon>
        <taxon>Lentinula</taxon>
    </lineage>
</organism>
<evidence type="ECO:0000313" key="1">
    <source>
        <dbReference type="EMBL" id="KAJ3830936.1"/>
    </source>
</evidence>
<name>A0AA38NUM6_9AGAR</name>
<sequence length="180" mass="20205">MTKPLTPLVPVGVDSVNVLKRVQKAVKEVITPSWVTRPPPEVGFSRAGTLKADHWRVLFSVHLPLALISLWGTGSPIAGTDATRMSSVLQTSMHLTCASIVMCRNNLSANRLDLFRRSLVAHIEGLKQDFPGFMLPSHHLAFHIHDFMKSHANVREWWNFSFENLIGKLQRIPTNHKIGE</sequence>
<accession>A0AA38NUM6</accession>
<comment type="caution">
    <text evidence="1">The sequence shown here is derived from an EMBL/GenBank/DDBJ whole genome shotgun (WGS) entry which is preliminary data.</text>
</comment>
<proteinExistence type="predicted"/>
<reference evidence="1" key="1">
    <citation type="submission" date="2022-08" db="EMBL/GenBank/DDBJ databases">
        <authorList>
            <consortium name="DOE Joint Genome Institute"/>
            <person name="Min B."/>
            <person name="Riley R."/>
            <person name="Sierra-Patev S."/>
            <person name="Naranjo-Ortiz M."/>
            <person name="Looney B."/>
            <person name="Konkel Z."/>
            <person name="Slot J.C."/>
            <person name="Sakamoto Y."/>
            <person name="Steenwyk J.L."/>
            <person name="Rokas A."/>
            <person name="Carro J."/>
            <person name="Camarero S."/>
            <person name="Ferreira P."/>
            <person name="Molpeceres G."/>
            <person name="Ruiz-Duenas F.J."/>
            <person name="Serrano A."/>
            <person name="Henrissat B."/>
            <person name="Drula E."/>
            <person name="Hughes K.W."/>
            <person name="Mata J.L."/>
            <person name="Ishikawa N.K."/>
            <person name="Vargas-Isla R."/>
            <person name="Ushijima S."/>
            <person name="Smith C.A."/>
            <person name="Ahrendt S."/>
            <person name="Andreopoulos W."/>
            <person name="He G."/>
            <person name="Labutti K."/>
            <person name="Lipzen A."/>
            <person name="Ng V."/>
            <person name="Sandor L."/>
            <person name="Barry K."/>
            <person name="Martinez A.T."/>
            <person name="Xiao Y."/>
            <person name="Gibbons J.G."/>
            <person name="Terashima K."/>
            <person name="Hibbett D.S."/>
            <person name="Grigoriev I.V."/>
        </authorList>
    </citation>
    <scope>NUCLEOTIDE SEQUENCE</scope>
    <source>
        <strain evidence="1">TFB9207</strain>
    </source>
</reference>